<evidence type="ECO:0000256" key="1">
    <source>
        <dbReference type="SAM" id="MobiDB-lite"/>
    </source>
</evidence>
<keyword evidence="4" id="KW-1185">Reference proteome</keyword>
<accession>A0A2K1Z5I6</accession>
<gene>
    <name evidence="3" type="ORF">POPTR_009G096100</name>
</gene>
<keyword evidence="2" id="KW-0812">Transmembrane</keyword>
<evidence type="ECO:0000256" key="2">
    <source>
        <dbReference type="SAM" id="Phobius"/>
    </source>
</evidence>
<organism evidence="3 4">
    <name type="scientific">Populus trichocarpa</name>
    <name type="common">Western balsam poplar</name>
    <name type="synonym">Populus balsamifera subsp. trichocarpa</name>
    <dbReference type="NCBI Taxonomy" id="3694"/>
    <lineage>
        <taxon>Eukaryota</taxon>
        <taxon>Viridiplantae</taxon>
        <taxon>Streptophyta</taxon>
        <taxon>Embryophyta</taxon>
        <taxon>Tracheophyta</taxon>
        <taxon>Spermatophyta</taxon>
        <taxon>Magnoliopsida</taxon>
        <taxon>eudicotyledons</taxon>
        <taxon>Gunneridae</taxon>
        <taxon>Pentapetalae</taxon>
        <taxon>rosids</taxon>
        <taxon>fabids</taxon>
        <taxon>Malpighiales</taxon>
        <taxon>Salicaceae</taxon>
        <taxon>Saliceae</taxon>
        <taxon>Populus</taxon>
    </lineage>
</organism>
<dbReference type="Proteomes" id="UP000006729">
    <property type="component" value="Chromosome 9"/>
</dbReference>
<protein>
    <submittedName>
        <fullName evidence="3">Uncharacterized protein</fullName>
    </submittedName>
</protein>
<proteinExistence type="predicted"/>
<sequence length="114" mass="12599">MGNVYGVGSSEEGAWVSSEDPPPTVALAAAAVVVVVVSCIRVAAAADVIVSSQKGTEFDRGSVVACMYRQMRRKEQDRLARMDADYQRRKEMAEFTMRREERMKAAEEHTVKSV</sequence>
<reference evidence="3 4" key="1">
    <citation type="journal article" date="2006" name="Science">
        <title>The genome of black cottonwood, Populus trichocarpa (Torr. &amp; Gray).</title>
        <authorList>
            <person name="Tuskan G.A."/>
            <person name="Difazio S."/>
            <person name="Jansson S."/>
            <person name="Bohlmann J."/>
            <person name="Grigoriev I."/>
            <person name="Hellsten U."/>
            <person name="Putnam N."/>
            <person name="Ralph S."/>
            <person name="Rombauts S."/>
            <person name="Salamov A."/>
            <person name="Schein J."/>
            <person name="Sterck L."/>
            <person name="Aerts A."/>
            <person name="Bhalerao R.R."/>
            <person name="Bhalerao R.P."/>
            <person name="Blaudez D."/>
            <person name="Boerjan W."/>
            <person name="Brun A."/>
            <person name="Brunner A."/>
            <person name="Busov V."/>
            <person name="Campbell M."/>
            <person name="Carlson J."/>
            <person name="Chalot M."/>
            <person name="Chapman J."/>
            <person name="Chen G.L."/>
            <person name="Cooper D."/>
            <person name="Coutinho P.M."/>
            <person name="Couturier J."/>
            <person name="Covert S."/>
            <person name="Cronk Q."/>
            <person name="Cunningham R."/>
            <person name="Davis J."/>
            <person name="Degroeve S."/>
            <person name="Dejardin A."/>
            <person name="Depamphilis C."/>
            <person name="Detter J."/>
            <person name="Dirks B."/>
            <person name="Dubchak I."/>
            <person name="Duplessis S."/>
            <person name="Ehlting J."/>
            <person name="Ellis B."/>
            <person name="Gendler K."/>
            <person name="Goodstein D."/>
            <person name="Gribskov M."/>
            <person name="Grimwood J."/>
            <person name="Groover A."/>
            <person name="Gunter L."/>
            <person name="Hamberger B."/>
            <person name="Heinze B."/>
            <person name="Helariutta Y."/>
            <person name="Henrissat B."/>
            <person name="Holligan D."/>
            <person name="Holt R."/>
            <person name="Huang W."/>
            <person name="Islam-Faridi N."/>
            <person name="Jones S."/>
            <person name="Jones-Rhoades M."/>
            <person name="Jorgensen R."/>
            <person name="Joshi C."/>
            <person name="Kangasjarvi J."/>
            <person name="Karlsson J."/>
            <person name="Kelleher C."/>
            <person name="Kirkpatrick R."/>
            <person name="Kirst M."/>
            <person name="Kohler A."/>
            <person name="Kalluri U."/>
            <person name="Larimer F."/>
            <person name="Leebens-Mack J."/>
            <person name="Leple J.C."/>
            <person name="Locascio P."/>
            <person name="Lou Y."/>
            <person name="Lucas S."/>
            <person name="Martin F."/>
            <person name="Montanini B."/>
            <person name="Napoli C."/>
            <person name="Nelson D.R."/>
            <person name="Nelson C."/>
            <person name="Nieminen K."/>
            <person name="Nilsson O."/>
            <person name="Pereda V."/>
            <person name="Peter G."/>
            <person name="Philippe R."/>
            <person name="Pilate G."/>
            <person name="Poliakov A."/>
            <person name="Razumovskaya J."/>
            <person name="Richardson P."/>
            <person name="Rinaldi C."/>
            <person name="Ritland K."/>
            <person name="Rouze P."/>
            <person name="Ryaboy D."/>
            <person name="Schmutz J."/>
            <person name="Schrader J."/>
            <person name="Segerman B."/>
            <person name="Shin H."/>
            <person name="Siddiqui A."/>
            <person name="Sterky F."/>
            <person name="Terry A."/>
            <person name="Tsai C.J."/>
            <person name="Uberbacher E."/>
            <person name="Unneberg P."/>
            <person name="Vahala J."/>
            <person name="Wall K."/>
            <person name="Wessler S."/>
            <person name="Yang G."/>
            <person name="Yin T."/>
            <person name="Douglas C."/>
            <person name="Marra M."/>
            <person name="Sandberg G."/>
            <person name="Van de Peer Y."/>
            <person name="Rokhsar D."/>
        </authorList>
    </citation>
    <scope>NUCLEOTIDE SEQUENCE [LARGE SCALE GENOMIC DNA]</scope>
    <source>
        <strain evidence="4">cv. Nisqually</strain>
    </source>
</reference>
<dbReference type="InParanoid" id="A0A2K1Z5I6"/>
<dbReference type="AlphaFoldDB" id="A0A2K1Z5I6"/>
<evidence type="ECO:0000313" key="3">
    <source>
        <dbReference type="EMBL" id="PNT20517.1"/>
    </source>
</evidence>
<dbReference type="InterPro" id="IPR009548">
    <property type="entry name" value="Prkrip1"/>
</dbReference>
<dbReference type="GO" id="GO:0003725">
    <property type="term" value="F:double-stranded RNA binding"/>
    <property type="evidence" value="ECO:0007669"/>
    <property type="project" value="InterPro"/>
</dbReference>
<dbReference type="STRING" id="3694.A0A2K1Z5I6"/>
<keyword evidence="2" id="KW-1133">Transmembrane helix</keyword>
<dbReference type="Pfam" id="PF06658">
    <property type="entry name" value="DUF1168"/>
    <property type="match status" value="1"/>
</dbReference>
<evidence type="ECO:0000313" key="4">
    <source>
        <dbReference type="Proteomes" id="UP000006729"/>
    </source>
</evidence>
<keyword evidence="2" id="KW-0472">Membrane</keyword>
<dbReference type="PANTHER" id="PTHR13507:SF0">
    <property type="entry name" value="PRKR-INTERACTING PROTEIN 1"/>
    <property type="match status" value="1"/>
</dbReference>
<feature type="transmembrane region" description="Helical" evidence="2">
    <location>
        <begin position="25"/>
        <end position="50"/>
    </location>
</feature>
<dbReference type="EMBL" id="CM009298">
    <property type="protein sequence ID" value="PNT20517.1"/>
    <property type="molecule type" value="Genomic_DNA"/>
</dbReference>
<feature type="region of interest" description="Disordered" evidence="1">
    <location>
        <begin position="1"/>
        <end position="20"/>
    </location>
</feature>
<dbReference type="PANTHER" id="PTHR13507">
    <property type="entry name" value="PRKR-INTERACTING PROTEIN 1"/>
    <property type="match status" value="1"/>
</dbReference>
<name>A0A2K1Z5I6_POPTR</name>